<protein>
    <recommendedName>
        <fullName evidence="7">Enkurin domain-containing protein</fullName>
    </recommendedName>
</protein>
<proteinExistence type="predicted"/>
<evidence type="ECO:0000313" key="8">
    <source>
        <dbReference type="EMBL" id="EFX61257.1"/>
    </source>
</evidence>
<name>E9I423_DAPPU</name>
<accession>E9I423</accession>
<dbReference type="KEGG" id="dpx:DAPPUDRAFT_70049"/>
<evidence type="ECO:0000256" key="4">
    <source>
        <dbReference type="ARBA" id="ARBA00023212"/>
    </source>
</evidence>
<evidence type="ECO:0000256" key="2">
    <source>
        <dbReference type="ARBA" id="ARBA00004245"/>
    </source>
</evidence>
<feature type="domain" description="Enkurin" evidence="7">
    <location>
        <begin position="94"/>
        <end position="187"/>
    </location>
</feature>
<dbReference type="PANTHER" id="PTHR21490">
    <property type="entry name" value="ENKURIN-RELATED"/>
    <property type="match status" value="1"/>
</dbReference>
<evidence type="ECO:0000259" key="7">
    <source>
        <dbReference type="PROSITE" id="PS51665"/>
    </source>
</evidence>
<dbReference type="STRING" id="6669.E9I423"/>
<dbReference type="GO" id="GO:0005516">
    <property type="term" value="F:calmodulin binding"/>
    <property type="evidence" value="ECO:0000318"/>
    <property type="project" value="GO_Central"/>
</dbReference>
<dbReference type="PhylomeDB" id="E9I423"/>
<keyword evidence="3" id="KW-0963">Cytoplasm</keyword>
<dbReference type="InterPro" id="IPR052102">
    <property type="entry name" value="Enkurin_domain-protein"/>
</dbReference>
<feature type="coiled-coil region" evidence="6">
    <location>
        <begin position="155"/>
        <end position="182"/>
    </location>
</feature>
<dbReference type="HOGENOM" id="CLU_126280_0_0_1"/>
<dbReference type="InterPro" id="IPR027012">
    <property type="entry name" value="Enkurin_dom"/>
</dbReference>
<keyword evidence="5" id="KW-0966">Cell projection</keyword>
<evidence type="ECO:0000256" key="1">
    <source>
        <dbReference type="ARBA" id="ARBA00004138"/>
    </source>
</evidence>
<gene>
    <name evidence="8" type="ORF">DAPPUDRAFT_70049</name>
</gene>
<feature type="non-terminal residue" evidence="8">
    <location>
        <position position="187"/>
    </location>
</feature>
<keyword evidence="6" id="KW-0175">Coiled coil</keyword>
<reference evidence="8 9" key="1">
    <citation type="journal article" date="2011" name="Science">
        <title>The ecoresponsive genome of Daphnia pulex.</title>
        <authorList>
            <person name="Colbourne J.K."/>
            <person name="Pfrender M.E."/>
            <person name="Gilbert D."/>
            <person name="Thomas W.K."/>
            <person name="Tucker A."/>
            <person name="Oakley T.H."/>
            <person name="Tokishita S."/>
            <person name="Aerts A."/>
            <person name="Arnold G.J."/>
            <person name="Basu M.K."/>
            <person name="Bauer D.J."/>
            <person name="Caceres C.E."/>
            <person name="Carmel L."/>
            <person name="Casola C."/>
            <person name="Choi J.H."/>
            <person name="Detter J.C."/>
            <person name="Dong Q."/>
            <person name="Dusheyko S."/>
            <person name="Eads B.D."/>
            <person name="Frohlich T."/>
            <person name="Geiler-Samerotte K.A."/>
            <person name="Gerlach D."/>
            <person name="Hatcher P."/>
            <person name="Jogdeo S."/>
            <person name="Krijgsveld J."/>
            <person name="Kriventseva E.V."/>
            <person name="Kultz D."/>
            <person name="Laforsch C."/>
            <person name="Lindquist E."/>
            <person name="Lopez J."/>
            <person name="Manak J.R."/>
            <person name="Muller J."/>
            <person name="Pangilinan J."/>
            <person name="Patwardhan R.P."/>
            <person name="Pitluck S."/>
            <person name="Pritham E.J."/>
            <person name="Rechtsteiner A."/>
            <person name="Rho M."/>
            <person name="Rogozin I.B."/>
            <person name="Sakarya O."/>
            <person name="Salamov A."/>
            <person name="Schaack S."/>
            <person name="Shapiro H."/>
            <person name="Shiga Y."/>
            <person name="Skalitzky C."/>
            <person name="Smith Z."/>
            <person name="Souvorov A."/>
            <person name="Sung W."/>
            <person name="Tang Z."/>
            <person name="Tsuchiya D."/>
            <person name="Tu H."/>
            <person name="Vos H."/>
            <person name="Wang M."/>
            <person name="Wolf Y.I."/>
            <person name="Yamagata H."/>
            <person name="Yamada T."/>
            <person name="Ye Y."/>
            <person name="Shaw J.R."/>
            <person name="Andrews J."/>
            <person name="Crease T.J."/>
            <person name="Tang H."/>
            <person name="Lucas S.M."/>
            <person name="Robertson H.M."/>
            <person name="Bork P."/>
            <person name="Koonin E.V."/>
            <person name="Zdobnov E.M."/>
            <person name="Grigoriev I.V."/>
            <person name="Lynch M."/>
            <person name="Boore J.L."/>
        </authorList>
    </citation>
    <scope>NUCLEOTIDE SEQUENCE [LARGE SCALE GENOMIC DNA]</scope>
</reference>
<dbReference type="PANTHER" id="PTHR21490:SF0">
    <property type="entry name" value="ENKURIN"/>
    <property type="match status" value="1"/>
</dbReference>
<keyword evidence="4" id="KW-0206">Cytoskeleton</keyword>
<evidence type="ECO:0000313" key="9">
    <source>
        <dbReference type="Proteomes" id="UP000000305"/>
    </source>
</evidence>
<comment type="subcellular location">
    <subcellularLocation>
        <location evidence="1">Cell projection</location>
        <location evidence="1">Cilium</location>
    </subcellularLocation>
    <subcellularLocation>
        <location evidence="2">Cytoplasm</location>
        <location evidence="2">Cytoskeleton</location>
    </subcellularLocation>
</comment>
<dbReference type="EMBL" id="GL734870">
    <property type="protein sequence ID" value="EFX61257.1"/>
    <property type="molecule type" value="Genomic_DNA"/>
</dbReference>
<sequence length="187" mass="21923">PNSFLKKQTGTMGNETLPPGTTLPTLVRNFSYDCSHKKAPVPRVHEKPVLGLKSDKNFIVTNAIENILSTAKAQEDSIDWLKKQSYGEIPEYLRRIKENIQNEYRMIQNLHAKNSEEKHCLQEEEIREIRDGLKRKWDEINRDYQKITHIRLVDTTGLKRRKEGYEKELAEIEADIKKLNKLYVFVD</sequence>
<evidence type="ECO:0000256" key="5">
    <source>
        <dbReference type="ARBA" id="ARBA00023273"/>
    </source>
</evidence>
<keyword evidence="9" id="KW-1185">Reference proteome</keyword>
<evidence type="ECO:0000256" key="6">
    <source>
        <dbReference type="SAM" id="Coils"/>
    </source>
</evidence>
<dbReference type="Proteomes" id="UP000000305">
    <property type="component" value="Unassembled WGS sequence"/>
</dbReference>
<dbReference type="GO" id="GO:0005879">
    <property type="term" value="C:axonemal microtubule"/>
    <property type="evidence" value="ECO:0000318"/>
    <property type="project" value="GO_Central"/>
</dbReference>
<dbReference type="PROSITE" id="PS51665">
    <property type="entry name" value="ENKURIN"/>
    <property type="match status" value="1"/>
</dbReference>
<dbReference type="Pfam" id="PF13864">
    <property type="entry name" value="Enkurin"/>
    <property type="match status" value="1"/>
</dbReference>
<evidence type="ECO:0000256" key="3">
    <source>
        <dbReference type="ARBA" id="ARBA00022490"/>
    </source>
</evidence>
<dbReference type="InParanoid" id="E9I423"/>
<dbReference type="AlphaFoldDB" id="E9I423"/>
<dbReference type="eggNOG" id="ENOG502QT8E">
    <property type="taxonomic scope" value="Eukaryota"/>
</dbReference>
<organism evidence="8 9">
    <name type="scientific">Daphnia pulex</name>
    <name type="common">Water flea</name>
    <dbReference type="NCBI Taxonomy" id="6669"/>
    <lineage>
        <taxon>Eukaryota</taxon>
        <taxon>Metazoa</taxon>
        <taxon>Ecdysozoa</taxon>
        <taxon>Arthropoda</taxon>
        <taxon>Crustacea</taxon>
        <taxon>Branchiopoda</taxon>
        <taxon>Diplostraca</taxon>
        <taxon>Cladocera</taxon>
        <taxon>Anomopoda</taxon>
        <taxon>Daphniidae</taxon>
        <taxon>Daphnia</taxon>
    </lineage>
</organism>
<dbReference type="OrthoDB" id="2123594at2759"/>
<dbReference type="GO" id="GO:0001669">
    <property type="term" value="C:acrosomal vesicle"/>
    <property type="evidence" value="ECO:0000318"/>
    <property type="project" value="GO_Central"/>
</dbReference>